<feature type="domain" description="HTH marR-type" evidence="4">
    <location>
        <begin position="5"/>
        <end position="138"/>
    </location>
</feature>
<dbReference type="GO" id="GO:0003700">
    <property type="term" value="F:DNA-binding transcription factor activity"/>
    <property type="evidence" value="ECO:0007669"/>
    <property type="project" value="InterPro"/>
</dbReference>
<evidence type="ECO:0000313" key="5">
    <source>
        <dbReference type="EMBL" id="RVT90078.1"/>
    </source>
</evidence>
<reference evidence="5 6" key="1">
    <citation type="submission" date="2019-01" db="EMBL/GenBank/DDBJ databases">
        <authorList>
            <person name="Chen W.-M."/>
        </authorList>
    </citation>
    <scope>NUCLEOTIDE SEQUENCE [LARGE SCALE GENOMIC DNA]</scope>
    <source>
        <strain evidence="5 6">CCP-6</strain>
    </source>
</reference>
<evidence type="ECO:0000313" key="6">
    <source>
        <dbReference type="Proteomes" id="UP000282957"/>
    </source>
</evidence>
<keyword evidence="3" id="KW-0804">Transcription</keyword>
<keyword evidence="6" id="KW-1185">Reference proteome</keyword>
<dbReference type="PROSITE" id="PS50995">
    <property type="entry name" value="HTH_MARR_2"/>
    <property type="match status" value="1"/>
</dbReference>
<dbReference type="Gene3D" id="1.10.10.10">
    <property type="entry name" value="Winged helix-like DNA-binding domain superfamily/Winged helix DNA-binding domain"/>
    <property type="match status" value="1"/>
</dbReference>
<dbReference type="RefSeq" id="WP_127790122.1">
    <property type="nucleotide sequence ID" value="NZ_SACL01000014.1"/>
</dbReference>
<dbReference type="InterPro" id="IPR023187">
    <property type="entry name" value="Tscrpt_reg_MarR-type_CS"/>
</dbReference>
<dbReference type="Proteomes" id="UP000282957">
    <property type="component" value="Unassembled WGS sequence"/>
</dbReference>
<sequence>MPPARLRFGFRFVVLARQWRRALDERFTRAALSDATWTTLIHLQELGDGATQKQLAAQVGIDASSLVRLLDILEGQGLIERRAGEADRRARHLFLTDAGHARVAALRGPLLEAEREMLAEFSDEELDGLLDAFDRIEAGIERLRARP</sequence>
<gene>
    <name evidence="5" type="ORF">EOD42_23905</name>
</gene>
<dbReference type="PRINTS" id="PR00598">
    <property type="entry name" value="HTHMARR"/>
</dbReference>
<comment type="caution">
    <text evidence="5">The sequence shown here is derived from an EMBL/GenBank/DDBJ whole genome shotgun (WGS) entry which is preliminary data.</text>
</comment>
<dbReference type="OrthoDB" id="7427954at2"/>
<dbReference type="PANTHER" id="PTHR42756">
    <property type="entry name" value="TRANSCRIPTIONAL REGULATOR, MARR"/>
    <property type="match status" value="1"/>
</dbReference>
<dbReference type="InterPro" id="IPR000835">
    <property type="entry name" value="HTH_MarR-typ"/>
</dbReference>
<protein>
    <submittedName>
        <fullName evidence="5">MarR family transcriptional regulator</fullName>
    </submittedName>
</protein>
<evidence type="ECO:0000259" key="4">
    <source>
        <dbReference type="PROSITE" id="PS50995"/>
    </source>
</evidence>
<keyword evidence="1" id="KW-0805">Transcription regulation</keyword>
<dbReference type="InterPro" id="IPR036388">
    <property type="entry name" value="WH-like_DNA-bd_sf"/>
</dbReference>
<name>A0A437LXE3_9PROT</name>
<dbReference type="EMBL" id="SACL01000014">
    <property type="protein sequence ID" value="RVT90078.1"/>
    <property type="molecule type" value="Genomic_DNA"/>
</dbReference>
<proteinExistence type="predicted"/>
<evidence type="ECO:0000256" key="2">
    <source>
        <dbReference type="ARBA" id="ARBA00023125"/>
    </source>
</evidence>
<organism evidence="5 6">
    <name type="scientific">Rhodovarius crocodyli</name>
    <dbReference type="NCBI Taxonomy" id="1979269"/>
    <lineage>
        <taxon>Bacteria</taxon>
        <taxon>Pseudomonadati</taxon>
        <taxon>Pseudomonadota</taxon>
        <taxon>Alphaproteobacteria</taxon>
        <taxon>Acetobacterales</taxon>
        <taxon>Roseomonadaceae</taxon>
        <taxon>Rhodovarius</taxon>
    </lineage>
</organism>
<dbReference type="InterPro" id="IPR036390">
    <property type="entry name" value="WH_DNA-bd_sf"/>
</dbReference>
<dbReference type="AlphaFoldDB" id="A0A437LXE3"/>
<dbReference type="PROSITE" id="PS01117">
    <property type="entry name" value="HTH_MARR_1"/>
    <property type="match status" value="1"/>
</dbReference>
<dbReference type="SMART" id="SM00347">
    <property type="entry name" value="HTH_MARR"/>
    <property type="match status" value="1"/>
</dbReference>
<evidence type="ECO:0000256" key="3">
    <source>
        <dbReference type="ARBA" id="ARBA00023163"/>
    </source>
</evidence>
<dbReference type="PANTHER" id="PTHR42756:SF1">
    <property type="entry name" value="TRANSCRIPTIONAL REPRESSOR OF EMRAB OPERON"/>
    <property type="match status" value="1"/>
</dbReference>
<dbReference type="Pfam" id="PF12802">
    <property type="entry name" value="MarR_2"/>
    <property type="match status" value="1"/>
</dbReference>
<dbReference type="GO" id="GO:0003677">
    <property type="term" value="F:DNA binding"/>
    <property type="evidence" value="ECO:0007669"/>
    <property type="project" value="UniProtKB-KW"/>
</dbReference>
<dbReference type="SUPFAM" id="SSF46785">
    <property type="entry name" value="Winged helix' DNA-binding domain"/>
    <property type="match status" value="1"/>
</dbReference>
<accession>A0A437LXE3</accession>
<evidence type="ECO:0000256" key="1">
    <source>
        <dbReference type="ARBA" id="ARBA00023015"/>
    </source>
</evidence>
<keyword evidence="2" id="KW-0238">DNA-binding</keyword>